<proteinExistence type="predicted"/>
<evidence type="ECO:0000256" key="4">
    <source>
        <dbReference type="ARBA" id="ARBA00022989"/>
    </source>
</evidence>
<feature type="transmembrane region" description="Helical" evidence="6">
    <location>
        <begin position="145"/>
        <end position="164"/>
    </location>
</feature>
<dbReference type="InterPro" id="IPR024671">
    <property type="entry name" value="Atg22-like"/>
</dbReference>
<feature type="transmembrane region" description="Helical" evidence="6">
    <location>
        <begin position="276"/>
        <end position="294"/>
    </location>
</feature>
<feature type="transmembrane region" description="Helical" evidence="6">
    <location>
        <begin position="104"/>
        <end position="124"/>
    </location>
</feature>
<feature type="transmembrane region" description="Helical" evidence="6">
    <location>
        <begin position="241"/>
        <end position="264"/>
    </location>
</feature>
<dbReference type="SUPFAM" id="SSF103473">
    <property type="entry name" value="MFS general substrate transporter"/>
    <property type="match status" value="1"/>
</dbReference>
<gene>
    <name evidence="8" type="ORF">ACFPXP_21765</name>
</gene>
<dbReference type="Pfam" id="PF11700">
    <property type="entry name" value="ATG22"/>
    <property type="match status" value="1"/>
</dbReference>
<feature type="transmembrane region" description="Helical" evidence="6">
    <location>
        <begin position="80"/>
        <end position="98"/>
    </location>
</feature>
<dbReference type="InterPro" id="IPR050495">
    <property type="entry name" value="ATG22/LtaA_families"/>
</dbReference>
<dbReference type="InterPro" id="IPR020846">
    <property type="entry name" value="MFS_dom"/>
</dbReference>
<dbReference type="PANTHER" id="PTHR23519">
    <property type="entry name" value="AUTOPHAGY-RELATED PROTEIN 22"/>
    <property type="match status" value="1"/>
</dbReference>
<evidence type="ECO:0000313" key="9">
    <source>
        <dbReference type="Proteomes" id="UP001596250"/>
    </source>
</evidence>
<evidence type="ECO:0000256" key="2">
    <source>
        <dbReference type="ARBA" id="ARBA00022448"/>
    </source>
</evidence>
<sequence length="436" mass="47848">MNKKAIRGWMMYDWANSAFATTIMAAVLPVFFYDVAAVDLKESDATAYWGYANAAAVFLVALLSPILGAIADHSQSKLKFLRYFMGLGVISSGLLVWVGEGDYILALLLMIGGTIGFSGGNVFYDALLPSVAPKDKIDRISNMGYAFGYIGGGLLLAINLLMIMKYEWFGFPDKTTATQLCFLTVAIWWVLFSVPIFRHVKEYPSSRGEASHTSKGTTGATKEGLRRLRVTFREIRRYKQLFLFLLAFWLYNDGISTIIKMATIYGKDIGIGSEDLIAALLITQFVGIPCSMAYGKIAEKIGTRRALFSTLWIYVIIVGVGYFMTSALHFYILAVAVGLVQGGSQGLSRSIFSSMIPKGKEAEFFGFYGVSSKFSAVFGPLLFGLVGQWTGSSRLGILSLIVFFIAGIFLLWKVNIEEGRRQAQTITPSSAPPFSG</sequence>
<evidence type="ECO:0000256" key="3">
    <source>
        <dbReference type="ARBA" id="ARBA00022692"/>
    </source>
</evidence>
<feature type="transmembrane region" description="Helical" evidence="6">
    <location>
        <begin position="364"/>
        <end position="383"/>
    </location>
</feature>
<dbReference type="InterPro" id="IPR036259">
    <property type="entry name" value="MFS_trans_sf"/>
</dbReference>
<feature type="transmembrane region" description="Helical" evidence="6">
    <location>
        <begin position="395"/>
        <end position="412"/>
    </location>
</feature>
<evidence type="ECO:0000256" key="6">
    <source>
        <dbReference type="SAM" id="Phobius"/>
    </source>
</evidence>
<comment type="caution">
    <text evidence="8">The sequence shown here is derived from an EMBL/GenBank/DDBJ whole genome shotgun (WGS) entry which is preliminary data.</text>
</comment>
<dbReference type="PANTHER" id="PTHR23519:SF1">
    <property type="entry name" value="AUTOPHAGY-RELATED PROTEIN 22"/>
    <property type="match status" value="1"/>
</dbReference>
<protein>
    <submittedName>
        <fullName evidence="8">MFS transporter</fullName>
    </submittedName>
</protein>
<keyword evidence="5 6" id="KW-0472">Membrane</keyword>
<keyword evidence="3 6" id="KW-0812">Transmembrane</keyword>
<feature type="transmembrane region" description="Helical" evidence="6">
    <location>
        <begin position="48"/>
        <end position="68"/>
    </location>
</feature>
<dbReference type="Gene3D" id="1.20.1250.20">
    <property type="entry name" value="MFS general substrate transporter like domains"/>
    <property type="match status" value="1"/>
</dbReference>
<name>A0ABW1IV91_9BACL</name>
<dbReference type="EMBL" id="JBHSQV010000186">
    <property type="protein sequence ID" value="MFC5989040.1"/>
    <property type="molecule type" value="Genomic_DNA"/>
</dbReference>
<evidence type="ECO:0000256" key="1">
    <source>
        <dbReference type="ARBA" id="ARBA00004651"/>
    </source>
</evidence>
<keyword evidence="9" id="KW-1185">Reference proteome</keyword>
<dbReference type="CDD" id="cd17482">
    <property type="entry name" value="MFS_YxiO_like"/>
    <property type="match status" value="1"/>
</dbReference>
<feature type="transmembrane region" description="Helical" evidence="6">
    <location>
        <begin position="176"/>
        <end position="197"/>
    </location>
</feature>
<evidence type="ECO:0000256" key="5">
    <source>
        <dbReference type="ARBA" id="ARBA00023136"/>
    </source>
</evidence>
<organism evidence="8 9">
    <name type="scientific">Marinicrinis lubricantis</name>
    <dbReference type="NCBI Taxonomy" id="2086470"/>
    <lineage>
        <taxon>Bacteria</taxon>
        <taxon>Bacillati</taxon>
        <taxon>Bacillota</taxon>
        <taxon>Bacilli</taxon>
        <taxon>Bacillales</taxon>
        <taxon>Paenibacillaceae</taxon>
    </lineage>
</organism>
<dbReference type="PROSITE" id="PS50850">
    <property type="entry name" value="MFS"/>
    <property type="match status" value="1"/>
</dbReference>
<evidence type="ECO:0000313" key="8">
    <source>
        <dbReference type="EMBL" id="MFC5989040.1"/>
    </source>
</evidence>
<feature type="domain" description="Major facilitator superfamily (MFS) profile" evidence="7">
    <location>
        <begin position="240"/>
        <end position="436"/>
    </location>
</feature>
<reference evidence="9" key="1">
    <citation type="journal article" date="2019" name="Int. J. Syst. Evol. Microbiol.">
        <title>The Global Catalogue of Microorganisms (GCM) 10K type strain sequencing project: providing services to taxonomists for standard genome sequencing and annotation.</title>
        <authorList>
            <consortium name="The Broad Institute Genomics Platform"/>
            <consortium name="The Broad Institute Genome Sequencing Center for Infectious Disease"/>
            <person name="Wu L."/>
            <person name="Ma J."/>
        </authorList>
    </citation>
    <scope>NUCLEOTIDE SEQUENCE [LARGE SCALE GENOMIC DNA]</scope>
    <source>
        <strain evidence="9">CCM 8749</strain>
    </source>
</reference>
<comment type="subcellular location">
    <subcellularLocation>
        <location evidence="1">Cell membrane</location>
        <topology evidence="1">Multi-pass membrane protein</topology>
    </subcellularLocation>
</comment>
<keyword evidence="4 6" id="KW-1133">Transmembrane helix</keyword>
<dbReference type="Proteomes" id="UP001596250">
    <property type="component" value="Unassembled WGS sequence"/>
</dbReference>
<keyword evidence="2" id="KW-0813">Transport</keyword>
<evidence type="ECO:0000259" key="7">
    <source>
        <dbReference type="PROSITE" id="PS50850"/>
    </source>
</evidence>
<feature type="transmembrane region" description="Helical" evidence="6">
    <location>
        <begin position="306"/>
        <end position="324"/>
    </location>
</feature>
<accession>A0ABW1IV91</accession>
<dbReference type="RefSeq" id="WP_379896589.1">
    <property type="nucleotide sequence ID" value="NZ_CBCSCT010000005.1"/>
</dbReference>